<name>A0A8H3F9K0_9LECA</name>
<protein>
    <submittedName>
        <fullName evidence="2">Uncharacterized protein</fullName>
    </submittedName>
</protein>
<organism evidence="2 3">
    <name type="scientific">Imshaugia aleurites</name>
    <dbReference type="NCBI Taxonomy" id="172621"/>
    <lineage>
        <taxon>Eukaryota</taxon>
        <taxon>Fungi</taxon>
        <taxon>Dikarya</taxon>
        <taxon>Ascomycota</taxon>
        <taxon>Pezizomycotina</taxon>
        <taxon>Lecanoromycetes</taxon>
        <taxon>OSLEUM clade</taxon>
        <taxon>Lecanoromycetidae</taxon>
        <taxon>Lecanorales</taxon>
        <taxon>Lecanorineae</taxon>
        <taxon>Parmeliaceae</taxon>
        <taxon>Imshaugia</taxon>
    </lineage>
</organism>
<accession>A0A8H3F9K0</accession>
<feature type="compositionally biased region" description="Polar residues" evidence="1">
    <location>
        <begin position="32"/>
        <end position="47"/>
    </location>
</feature>
<gene>
    <name evidence="2" type="ORF">IMSHALPRED_004931</name>
</gene>
<keyword evidence="3" id="KW-1185">Reference proteome</keyword>
<feature type="region of interest" description="Disordered" evidence="1">
    <location>
        <begin position="1"/>
        <end position="69"/>
    </location>
</feature>
<feature type="compositionally biased region" description="Polar residues" evidence="1">
    <location>
        <begin position="265"/>
        <end position="277"/>
    </location>
</feature>
<comment type="caution">
    <text evidence="2">The sequence shown here is derived from an EMBL/GenBank/DDBJ whole genome shotgun (WGS) entry which is preliminary data.</text>
</comment>
<dbReference type="AlphaFoldDB" id="A0A8H3F9K0"/>
<evidence type="ECO:0000313" key="2">
    <source>
        <dbReference type="EMBL" id="CAF9920494.1"/>
    </source>
</evidence>
<evidence type="ECO:0000256" key="1">
    <source>
        <dbReference type="SAM" id="MobiDB-lite"/>
    </source>
</evidence>
<feature type="region of interest" description="Disordered" evidence="1">
    <location>
        <begin position="245"/>
        <end position="277"/>
    </location>
</feature>
<feature type="compositionally biased region" description="Basic and acidic residues" evidence="1">
    <location>
        <begin position="245"/>
        <end position="264"/>
    </location>
</feature>
<dbReference type="OrthoDB" id="5428711at2759"/>
<evidence type="ECO:0000313" key="3">
    <source>
        <dbReference type="Proteomes" id="UP000664534"/>
    </source>
</evidence>
<feature type="compositionally biased region" description="Pro residues" evidence="1">
    <location>
        <begin position="49"/>
        <end position="58"/>
    </location>
</feature>
<proteinExistence type="predicted"/>
<reference evidence="2" key="1">
    <citation type="submission" date="2021-03" db="EMBL/GenBank/DDBJ databases">
        <authorList>
            <person name="Tagirdzhanova G."/>
        </authorList>
    </citation>
    <scope>NUCLEOTIDE SEQUENCE</scope>
</reference>
<sequence length="277" mass="31216">MSHSIPAPTDQPPRTVGPRLPLVPAQAAMSDPPQTLPYQAAASQVAQTPPTPSPPPFPGSRTAPHSNGPLVVRGIRIPGDGSPIDMKLIEIVRASRDPNNYGPSLEIWWPERDPTATLMFPTLHAQFDPSPLGGYYILFTRIDATNVRLNYYMPERICGDAFLLRINARYCSPEIAPEESKFQNMVYEDVPKELLGSPLLWEMTQVDYWKVLPLYGNVVRLGYFRMHQGAPTREDLDKLWAQEAGRKKREEMTRNQREQMERRMITTSQTSVGLPHG</sequence>
<dbReference type="Proteomes" id="UP000664534">
    <property type="component" value="Unassembled WGS sequence"/>
</dbReference>
<dbReference type="EMBL" id="CAJPDT010000025">
    <property type="protein sequence ID" value="CAF9920494.1"/>
    <property type="molecule type" value="Genomic_DNA"/>
</dbReference>